<proteinExistence type="predicted"/>
<protein>
    <submittedName>
        <fullName evidence="2">Carboxymuconolactone decarboxylase family protein</fullName>
    </submittedName>
</protein>
<dbReference type="EMBL" id="CP048882">
    <property type="protein sequence ID" value="QPP07631.1"/>
    <property type="molecule type" value="Genomic_DNA"/>
</dbReference>
<accession>A0A7T1WSK8</accession>
<feature type="domain" description="Carboxymuconolactone decarboxylase-like" evidence="1">
    <location>
        <begin position="38"/>
        <end position="118"/>
    </location>
</feature>
<dbReference type="RefSeq" id="WP_197351440.1">
    <property type="nucleotide sequence ID" value="NZ_CP048882.1"/>
</dbReference>
<gene>
    <name evidence="2" type="ORF">G4Z16_15905</name>
</gene>
<sequence length="188" mass="20306">MARLDYVRNDSEVANRIRLRRGGNLTPLDGMLLHSSPVADGWNNLLGAIRNDTSLPADIRELAVLRVAALNGAHYEWQAHEPVGRAAGLSDAHLGALHEGGDTTVLNAAQRATLEYADAMTRRVTVPDPVFDGLRTHFDDRQIVELTATVGTYNLVSRFLVALEVGAEDTAEGAGEDDGGGHWQERSA</sequence>
<dbReference type="InterPro" id="IPR003779">
    <property type="entry name" value="CMD-like"/>
</dbReference>
<organism evidence="2 3">
    <name type="scientific">Streptomyces bathyalis</name>
    <dbReference type="NCBI Taxonomy" id="2710756"/>
    <lineage>
        <taxon>Bacteria</taxon>
        <taxon>Bacillati</taxon>
        <taxon>Actinomycetota</taxon>
        <taxon>Actinomycetes</taxon>
        <taxon>Kitasatosporales</taxon>
        <taxon>Streptomycetaceae</taxon>
        <taxon>Streptomyces</taxon>
    </lineage>
</organism>
<evidence type="ECO:0000313" key="3">
    <source>
        <dbReference type="Proteomes" id="UP000595046"/>
    </source>
</evidence>
<dbReference type="SUPFAM" id="SSF69118">
    <property type="entry name" value="AhpD-like"/>
    <property type="match status" value="1"/>
</dbReference>
<dbReference type="GO" id="GO:0051920">
    <property type="term" value="F:peroxiredoxin activity"/>
    <property type="evidence" value="ECO:0007669"/>
    <property type="project" value="InterPro"/>
</dbReference>
<dbReference type="AlphaFoldDB" id="A0A7T1WSK8"/>
<dbReference type="Gene3D" id="1.20.1290.10">
    <property type="entry name" value="AhpD-like"/>
    <property type="match status" value="1"/>
</dbReference>
<dbReference type="PANTHER" id="PTHR34846">
    <property type="entry name" value="4-CARBOXYMUCONOLACTONE DECARBOXYLASE FAMILY PROTEIN (AFU_ORTHOLOGUE AFUA_6G11590)"/>
    <property type="match status" value="1"/>
</dbReference>
<dbReference type="InterPro" id="IPR029032">
    <property type="entry name" value="AhpD-like"/>
</dbReference>
<keyword evidence="3" id="KW-1185">Reference proteome</keyword>
<evidence type="ECO:0000259" key="1">
    <source>
        <dbReference type="Pfam" id="PF02627"/>
    </source>
</evidence>
<name>A0A7T1WSK8_9ACTN</name>
<dbReference type="PANTHER" id="PTHR34846:SF11">
    <property type="entry name" value="4-CARBOXYMUCONOLACTONE DECARBOXYLASE FAMILY PROTEIN (AFU_ORTHOLOGUE AFUA_6G11590)"/>
    <property type="match status" value="1"/>
</dbReference>
<dbReference type="Pfam" id="PF02627">
    <property type="entry name" value="CMD"/>
    <property type="match status" value="1"/>
</dbReference>
<evidence type="ECO:0000313" key="2">
    <source>
        <dbReference type="EMBL" id="QPP07631.1"/>
    </source>
</evidence>
<dbReference type="Proteomes" id="UP000595046">
    <property type="component" value="Chromosome"/>
</dbReference>
<dbReference type="KEGG" id="sbat:G4Z16_15905"/>
<reference evidence="3" key="1">
    <citation type="submission" date="2020-02" db="EMBL/GenBank/DDBJ databases">
        <title>Streptomyces sp. ASO4wet.</title>
        <authorList>
            <person name="Risdian C."/>
            <person name="Landwehr W."/>
            <person name="Schupp P."/>
            <person name="Wink J."/>
        </authorList>
    </citation>
    <scope>NUCLEOTIDE SEQUENCE [LARGE SCALE GENOMIC DNA]</scope>
    <source>
        <strain evidence="3">ASO4wet</strain>
    </source>
</reference>